<name>A0A0F9RZQ8_9ZZZZ</name>
<dbReference type="AlphaFoldDB" id="A0A0F9RZQ8"/>
<organism evidence="1">
    <name type="scientific">marine sediment metagenome</name>
    <dbReference type="NCBI Taxonomy" id="412755"/>
    <lineage>
        <taxon>unclassified sequences</taxon>
        <taxon>metagenomes</taxon>
        <taxon>ecological metagenomes</taxon>
    </lineage>
</organism>
<comment type="caution">
    <text evidence="1">The sequence shown here is derived from an EMBL/GenBank/DDBJ whole genome shotgun (WGS) entry which is preliminary data.</text>
</comment>
<gene>
    <name evidence="1" type="ORF">LCGC14_0533540</name>
</gene>
<accession>A0A0F9RZQ8</accession>
<protein>
    <submittedName>
        <fullName evidence="1">Uncharacterized protein</fullName>
    </submittedName>
</protein>
<proteinExistence type="predicted"/>
<dbReference type="EMBL" id="LAZR01000700">
    <property type="protein sequence ID" value="KKN60304.1"/>
    <property type="molecule type" value="Genomic_DNA"/>
</dbReference>
<reference evidence="1" key="1">
    <citation type="journal article" date="2015" name="Nature">
        <title>Complex archaea that bridge the gap between prokaryotes and eukaryotes.</title>
        <authorList>
            <person name="Spang A."/>
            <person name="Saw J.H."/>
            <person name="Jorgensen S.L."/>
            <person name="Zaremba-Niedzwiedzka K."/>
            <person name="Martijn J."/>
            <person name="Lind A.E."/>
            <person name="van Eijk R."/>
            <person name="Schleper C."/>
            <person name="Guy L."/>
            <person name="Ettema T.J."/>
        </authorList>
    </citation>
    <scope>NUCLEOTIDE SEQUENCE</scope>
</reference>
<sequence>MRYEGYTFSIFCDGKDRKHHIRSCDHFTGKNAGRCRWQARKAGWKLKNKKDLCPDCHAEWLAARQASRAKKLKEKYKENYNE</sequence>
<evidence type="ECO:0000313" key="1">
    <source>
        <dbReference type="EMBL" id="KKN60304.1"/>
    </source>
</evidence>